<dbReference type="Gene3D" id="1.20.58.1280">
    <property type="entry name" value="DNA repair protein Rev1, C-terminal domain"/>
    <property type="match status" value="1"/>
</dbReference>
<accession>A0AAF0IXM1</accession>
<dbReference type="Pfam" id="PF00817">
    <property type="entry name" value="IMS"/>
    <property type="match status" value="1"/>
</dbReference>
<dbReference type="EMBL" id="CP119915">
    <property type="protein sequence ID" value="WFD21202.1"/>
    <property type="molecule type" value="Genomic_DNA"/>
</dbReference>
<feature type="compositionally biased region" description="Low complexity" evidence="2">
    <location>
        <begin position="752"/>
        <end position="766"/>
    </location>
</feature>
<dbReference type="SUPFAM" id="SSF56672">
    <property type="entry name" value="DNA/RNA polymerases"/>
    <property type="match status" value="1"/>
</dbReference>
<dbReference type="Gene3D" id="3.40.50.10190">
    <property type="entry name" value="BRCT domain"/>
    <property type="match status" value="1"/>
</dbReference>
<evidence type="ECO:0000313" key="5">
    <source>
        <dbReference type="EMBL" id="WFD21202.1"/>
    </source>
</evidence>
<dbReference type="Pfam" id="PF16727">
    <property type="entry name" value="REV1_C"/>
    <property type="match status" value="1"/>
</dbReference>
<dbReference type="Pfam" id="PF00533">
    <property type="entry name" value="BRCT"/>
    <property type="match status" value="1"/>
</dbReference>
<dbReference type="GO" id="GO:0042276">
    <property type="term" value="P:error-prone translesion synthesis"/>
    <property type="evidence" value="ECO:0007669"/>
    <property type="project" value="InterPro"/>
</dbReference>
<dbReference type="SUPFAM" id="SSF52113">
    <property type="entry name" value="BRCT domain"/>
    <property type="match status" value="1"/>
</dbReference>
<feature type="binding site" evidence="1">
    <location>
        <position position="373"/>
    </location>
    <ligand>
        <name>Mg(2+)</name>
        <dbReference type="ChEBI" id="CHEBI:18420"/>
        <label>1</label>
    </ligand>
</feature>
<dbReference type="PROSITE" id="PS50173">
    <property type="entry name" value="UMUC"/>
    <property type="match status" value="1"/>
</dbReference>
<feature type="binding site" evidence="1">
    <location>
        <position position="372"/>
    </location>
    <ligand>
        <name>Mg(2+)</name>
        <dbReference type="ChEBI" id="CHEBI:18420"/>
        <label>1</label>
    </ligand>
</feature>
<evidence type="ECO:0000259" key="4">
    <source>
        <dbReference type="PROSITE" id="PS50173"/>
    </source>
</evidence>
<feature type="binding site" evidence="1">
    <location>
        <position position="271"/>
    </location>
    <ligand>
        <name>Mg(2+)</name>
        <dbReference type="ChEBI" id="CHEBI:18420"/>
        <label>1</label>
    </ligand>
</feature>
<dbReference type="GO" id="GO:0005634">
    <property type="term" value="C:nucleus"/>
    <property type="evidence" value="ECO:0007669"/>
    <property type="project" value="UniProtKB-SubCell"/>
</dbReference>
<dbReference type="GO" id="GO:0017125">
    <property type="term" value="F:deoxycytidyl transferase activity"/>
    <property type="evidence" value="ECO:0007669"/>
    <property type="project" value="TreeGrafter"/>
</dbReference>
<proteinExistence type="predicted"/>
<dbReference type="Proteomes" id="UP001220961">
    <property type="component" value="Chromosome 8"/>
</dbReference>
<keyword evidence="1" id="KW-0479">Metal-binding</keyword>
<evidence type="ECO:0000256" key="2">
    <source>
        <dbReference type="SAM" id="MobiDB-lite"/>
    </source>
</evidence>
<comment type="cofactor">
    <cofactor evidence="1">
        <name>Mg(2+)</name>
        <dbReference type="ChEBI" id="CHEBI:18420"/>
    </cofactor>
    <text evidence="1">Binds 2 magnesium ions.</text>
</comment>
<dbReference type="InterPro" id="IPR001126">
    <property type="entry name" value="UmuC"/>
</dbReference>
<dbReference type="Gene3D" id="3.30.70.270">
    <property type="match status" value="1"/>
</dbReference>
<dbReference type="Gene3D" id="3.30.1490.100">
    <property type="entry name" value="DNA polymerase, Y-family, little finger domain"/>
    <property type="match status" value="1"/>
</dbReference>
<dbReference type="InterPro" id="IPR043502">
    <property type="entry name" value="DNA/RNA_pol_sf"/>
</dbReference>
<evidence type="ECO:0000259" key="3">
    <source>
        <dbReference type="PROSITE" id="PS50172"/>
    </source>
</evidence>
<dbReference type="SMART" id="SM00292">
    <property type="entry name" value="BRCT"/>
    <property type="match status" value="1"/>
</dbReference>
<keyword evidence="6" id="KW-1185">Reference proteome</keyword>
<feature type="domain" description="BRCT" evidence="3">
    <location>
        <begin position="87"/>
        <end position="175"/>
    </location>
</feature>
<dbReference type="GO" id="GO:0006281">
    <property type="term" value="P:DNA repair"/>
    <property type="evidence" value="ECO:0007669"/>
    <property type="project" value="UniProtKB-KW"/>
</dbReference>
<dbReference type="AlphaFoldDB" id="A0AAF0IXM1"/>
<feature type="compositionally biased region" description="Low complexity" evidence="2">
    <location>
        <begin position="670"/>
        <end position="693"/>
    </location>
</feature>
<dbReference type="PANTHER" id="PTHR45990:SF1">
    <property type="entry name" value="DNA REPAIR PROTEIN REV1"/>
    <property type="match status" value="1"/>
</dbReference>
<dbReference type="GO" id="GO:0003684">
    <property type="term" value="F:damaged DNA binding"/>
    <property type="evidence" value="ECO:0007669"/>
    <property type="project" value="UniProtKB-UniRule"/>
</dbReference>
<evidence type="ECO:0000256" key="1">
    <source>
        <dbReference type="PIRSR" id="PIRSR036573-2"/>
    </source>
</evidence>
<dbReference type="CDD" id="cd17719">
    <property type="entry name" value="BRCT_Rev1"/>
    <property type="match status" value="1"/>
</dbReference>
<dbReference type="PROSITE" id="PS50172">
    <property type="entry name" value="BRCT"/>
    <property type="match status" value="1"/>
</dbReference>
<feature type="compositionally biased region" description="Pro residues" evidence="2">
    <location>
        <begin position="731"/>
        <end position="744"/>
    </location>
</feature>
<feature type="region of interest" description="Disordered" evidence="2">
    <location>
        <begin position="670"/>
        <end position="699"/>
    </location>
</feature>
<keyword evidence="1" id="KW-0460">Magnesium</keyword>
<dbReference type="Gene3D" id="3.40.1170.60">
    <property type="match status" value="1"/>
</dbReference>
<dbReference type="PANTHER" id="PTHR45990">
    <property type="entry name" value="DNA REPAIR PROTEIN REV1"/>
    <property type="match status" value="1"/>
</dbReference>
<protein>
    <submittedName>
        <fullName evidence="5">Deoxycytidyl transferase</fullName>
    </submittedName>
</protein>
<dbReference type="SUPFAM" id="SSF100879">
    <property type="entry name" value="Lesion bypass DNA polymerase (Y-family), little finger domain"/>
    <property type="match status" value="1"/>
</dbReference>
<dbReference type="Pfam" id="PF11799">
    <property type="entry name" value="IMS_C"/>
    <property type="match status" value="1"/>
</dbReference>
<dbReference type="InterPro" id="IPR031991">
    <property type="entry name" value="Rev1_C"/>
</dbReference>
<dbReference type="InterPro" id="IPR001357">
    <property type="entry name" value="BRCT_dom"/>
</dbReference>
<dbReference type="FunFam" id="3.40.50.10190:FF:000011">
    <property type="entry name" value="DNA repair protein REV1"/>
    <property type="match status" value="1"/>
</dbReference>
<dbReference type="InterPro" id="IPR043128">
    <property type="entry name" value="Rev_trsase/Diguanyl_cyclase"/>
</dbReference>
<dbReference type="InterPro" id="IPR036775">
    <property type="entry name" value="DNA_pol_Y-fam_lit_finger_sf"/>
</dbReference>
<dbReference type="GO" id="GO:0003887">
    <property type="term" value="F:DNA-directed DNA polymerase activity"/>
    <property type="evidence" value="ECO:0007669"/>
    <property type="project" value="TreeGrafter"/>
</dbReference>
<dbReference type="GO" id="GO:0046872">
    <property type="term" value="F:metal ion binding"/>
    <property type="evidence" value="ECO:0007669"/>
    <property type="project" value="UniProtKB-KW"/>
</dbReference>
<sequence length="987" mass="106626">MGAGSTPSSSFPCSDEDVLLEALRGVEEFDVYEDAPPSSPPRSPSPDTSYLAGEAYQALSFGDWGGYMRHKRAKLRVQDAELAASAQVSRALEGCVVYVNGRTDPPYAELRRMILAHGGQCIPYLDRKRDCTHIVASTLPPKKRAEFRRYRVVRPAWVLESCRLGRPADWTQFRVEGMHGPTLTAHWPAPANDADPAQARAARLLSSEAWRASHTAASPHFLRGYYEHSRLHHLSTWKANLQELVARASSESGAHAPLLPPSVPRTLMHVDFDSFFVNVGLRDRPALVGQPVAVCHAAGQPSAAPSTAEIASCNYIARAQGVRNGMSLGHARQCCAALVTIPYTMEAYYATSLQFYALLLGLADVLEVVSVDEALIDVSGLLHRLETAWTDSAPPDGALETHFRAHRADTDIPAAALAEAIRTLIRTATRCEASIGVGANVLQARLATRRAKPSGSFVLQEPDVLPFLRALDVGDVWGVGARLQARFAAWLGTTHVGTILDTSSEHAFVQQWGPKHGARLWAQFHGRDTDQLRGTHERQSVGTHVTWGVRLSSEAELRAFVDGLCDEVAQRQARLGVVGTHVSVQVLQRDASRGEAPKFLGHGPCIAHNRSMRHRIPDAPALRRCVWSMVQAVGLEPVDVRGVSISVSKWERAGSTLEACWARRPLEEQPALPEAPAHATPEAAPDTAPSATPVQVPPASQLDSQVLVHLPTPMRAQIEAVLAERATPALPSAPPSAPPSPAPTTPSKRRASASPRTPRASPSPGRQSRLSAYFSPTRRARSDALREAQARGWDMDVFAALPPALQADLLHDTPREARVRRAPAPARTAAAQRRMAAEAAVRHEAHIRRAAGALADDAVQRAAARPAQGGVQPRASLVEVDAPHPLYASWACASLSPAAPLDALRAQLHAWHRACAHAAPRAGDVAQVQRMLEVCVQAQALDKVQGVLGWWRALSADAHPAWRTAWARVQAHVQARMAAQYGATLAA</sequence>
<dbReference type="Gene3D" id="6.10.250.1490">
    <property type="match status" value="1"/>
</dbReference>
<gene>
    <name evidence="5" type="primary">REV1</name>
    <name evidence="5" type="ORF">MCAP1_003463</name>
</gene>
<reference evidence="5" key="1">
    <citation type="submission" date="2023-03" db="EMBL/GenBank/DDBJ databases">
        <title>Mating type loci evolution in Malassezia.</title>
        <authorList>
            <person name="Coelho M.A."/>
        </authorList>
    </citation>
    <scope>NUCLEOTIDE SEQUENCE</scope>
    <source>
        <strain evidence="5">CBS 10434</strain>
    </source>
</reference>
<dbReference type="GO" id="GO:0070987">
    <property type="term" value="P:error-free translesion synthesis"/>
    <property type="evidence" value="ECO:0007669"/>
    <property type="project" value="TreeGrafter"/>
</dbReference>
<feature type="domain" description="UmuC" evidence="4">
    <location>
        <begin position="267"/>
        <end position="480"/>
    </location>
</feature>
<dbReference type="InterPro" id="IPR017961">
    <property type="entry name" value="DNA_pol_Y-fam_little_finger"/>
</dbReference>
<feature type="region of interest" description="Disordered" evidence="2">
    <location>
        <begin position="728"/>
        <end position="786"/>
    </location>
</feature>
<keyword evidence="5" id="KW-0808">Transferase</keyword>
<evidence type="ECO:0000313" key="6">
    <source>
        <dbReference type="Proteomes" id="UP001220961"/>
    </source>
</evidence>
<dbReference type="InterPro" id="IPR038401">
    <property type="entry name" value="Rev1_C_sf"/>
</dbReference>
<name>A0AAF0IXM1_9BASI</name>
<dbReference type="InterPro" id="IPR036420">
    <property type="entry name" value="BRCT_dom_sf"/>
</dbReference>
<organism evidence="5 6">
    <name type="scientific">Malassezia caprae</name>
    <dbReference type="NCBI Taxonomy" id="1381934"/>
    <lineage>
        <taxon>Eukaryota</taxon>
        <taxon>Fungi</taxon>
        <taxon>Dikarya</taxon>
        <taxon>Basidiomycota</taxon>
        <taxon>Ustilaginomycotina</taxon>
        <taxon>Malasseziomycetes</taxon>
        <taxon>Malasseziales</taxon>
        <taxon>Malasseziaceae</taxon>
        <taxon>Malassezia</taxon>
    </lineage>
</organism>